<dbReference type="STRING" id="1095630.A0A2J6TLJ0"/>
<protein>
    <submittedName>
        <fullName evidence="4">Uncharacterized protein</fullName>
    </submittedName>
</protein>
<evidence type="ECO:0000256" key="1">
    <source>
        <dbReference type="ARBA" id="ARBA00022737"/>
    </source>
</evidence>
<evidence type="ECO:0000313" key="5">
    <source>
        <dbReference type="Proteomes" id="UP000235371"/>
    </source>
</evidence>
<dbReference type="OrthoDB" id="7464126at2759"/>
<evidence type="ECO:0000313" key="4">
    <source>
        <dbReference type="EMBL" id="PMD63893.1"/>
    </source>
</evidence>
<dbReference type="Pfam" id="PF24809">
    <property type="entry name" value="DUF7708"/>
    <property type="match status" value="1"/>
</dbReference>
<feature type="domain" description="Nephrocystin 3-like N-terminal" evidence="3">
    <location>
        <begin position="252"/>
        <end position="414"/>
    </location>
</feature>
<sequence>MATSTNASQDPWELAKARFLEDLEPQEKELFINATLENIYYSTSNINREDGEKSKTRGVVRKLGPLVSAIESYGGVGDALAQISPQYLSPIWGSIRIVLVAASSYTKFYEKIVDTLGRIGDILPRFRDYERIYNRQKHKRLYQALSNTYLDIVTLCHEFRKSIREQNNSKVRRILRPLAFDKQSDEAIDRFRQHRQNVVEEAETCHLIEAAEQREAQLVLFAEERRRKLLARLSKVNWKHRHRKLKESRHEGTGVWFTSCSEYEDWQATSESSVLCCYGIPGCGKSVLVSSVIDSFDANGTLVFYYCDYADKRTLEPSNVFATMARQALEKVEILPETLASEIEQADHDGERLTNPSQSLILLQKSLELVPGPVFLVLDGLDEATESSQTLMCSKLKHLIEKYGFSVKLLITAREELGPLFMLDPSIPFSRVPISPNAISLDIENYVRASTRRRISDGSLVISDSDLEQLIVSELVNGAKGM</sequence>
<organism evidence="4 5">
    <name type="scientific">Hyaloscypha bicolor E</name>
    <dbReference type="NCBI Taxonomy" id="1095630"/>
    <lineage>
        <taxon>Eukaryota</taxon>
        <taxon>Fungi</taxon>
        <taxon>Dikarya</taxon>
        <taxon>Ascomycota</taxon>
        <taxon>Pezizomycotina</taxon>
        <taxon>Leotiomycetes</taxon>
        <taxon>Helotiales</taxon>
        <taxon>Hyaloscyphaceae</taxon>
        <taxon>Hyaloscypha</taxon>
        <taxon>Hyaloscypha bicolor</taxon>
    </lineage>
</organism>
<keyword evidence="1" id="KW-0677">Repeat</keyword>
<dbReference type="PANTHER" id="PTHR10039:SF10">
    <property type="entry name" value="NACHT DOMAIN-CONTAINING PROTEIN"/>
    <property type="match status" value="1"/>
</dbReference>
<dbReference type="InParanoid" id="A0A2J6TLJ0"/>
<gene>
    <name evidence="4" type="ORF">K444DRAFT_522032</name>
</gene>
<dbReference type="SUPFAM" id="SSF52540">
    <property type="entry name" value="P-loop containing nucleoside triphosphate hydrolases"/>
    <property type="match status" value="1"/>
</dbReference>
<dbReference type="Gene3D" id="3.40.50.300">
    <property type="entry name" value="P-loop containing nucleotide triphosphate hydrolases"/>
    <property type="match status" value="1"/>
</dbReference>
<name>A0A2J6TLJ0_9HELO</name>
<dbReference type="GeneID" id="36582255"/>
<proteinExistence type="predicted"/>
<dbReference type="AlphaFoldDB" id="A0A2J6TLJ0"/>
<accession>A0A2J6TLJ0</accession>
<dbReference type="Pfam" id="PF24883">
    <property type="entry name" value="NPHP3_N"/>
    <property type="match status" value="1"/>
</dbReference>
<dbReference type="InterPro" id="IPR056884">
    <property type="entry name" value="NPHP3-like_N"/>
</dbReference>
<evidence type="ECO:0000259" key="3">
    <source>
        <dbReference type="Pfam" id="PF24883"/>
    </source>
</evidence>
<dbReference type="EMBL" id="KZ613777">
    <property type="protein sequence ID" value="PMD63893.1"/>
    <property type="molecule type" value="Genomic_DNA"/>
</dbReference>
<dbReference type="Proteomes" id="UP000235371">
    <property type="component" value="Unassembled WGS sequence"/>
</dbReference>
<dbReference type="RefSeq" id="XP_024740797.1">
    <property type="nucleotide sequence ID" value="XM_024874175.1"/>
</dbReference>
<feature type="domain" description="DUF7708" evidence="2">
    <location>
        <begin position="66"/>
        <end position="208"/>
    </location>
</feature>
<reference evidence="4 5" key="1">
    <citation type="submission" date="2016-04" db="EMBL/GenBank/DDBJ databases">
        <title>A degradative enzymes factory behind the ericoid mycorrhizal symbiosis.</title>
        <authorList>
            <consortium name="DOE Joint Genome Institute"/>
            <person name="Martino E."/>
            <person name="Morin E."/>
            <person name="Grelet G."/>
            <person name="Kuo A."/>
            <person name="Kohler A."/>
            <person name="Daghino S."/>
            <person name="Barry K."/>
            <person name="Choi C."/>
            <person name="Cichocki N."/>
            <person name="Clum A."/>
            <person name="Copeland A."/>
            <person name="Hainaut M."/>
            <person name="Haridas S."/>
            <person name="Labutti K."/>
            <person name="Lindquist E."/>
            <person name="Lipzen A."/>
            <person name="Khouja H.-R."/>
            <person name="Murat C."/>
            <person name="Ohm R."/>
            <person name="Olson A."/>
            <person name="Spatafora J."/>
            <person name="Veneault-Fourrey C."/>
            <person name="Henrissat B."/>
            <person name="Grigoriev I."/>
            <person name="Martin F."/>
            <person name="Perotto S."/>
        </authorList>
    </citation>
    <scope>NUCLEOTIDE SEQUENCE [LARGE SCALE GENOMIC DNA]</scope>
    <source>
        <strain evidence="4 5">E</strain>
    </source>
</reference>
<dbReference type="InterPro" id="IPR056125">
    <property type="entry name" value="DUF7708"/>
</dbReference>
<keyword evidence="5" id="KW-1185">Reference proteome</keyword>
<dbReference type="InterPro" id="IPR027417">
    <property type="entry name" value="P-loop_NTPase"/>
</dbReference>
<evidence type="ECO:0000259" key="2">
    <source>
        <dbReference type="Pfam" id="PF24809"/>
    </source>
</evidence>
<dbReference type="PANTHER" id="PTHR10039">
    <property type="entry name" value="AMELOGENIN"/>
    <property type="match status" value="1"/>
</dbReference>